<dbReference type="InterPro" id="IPR003594">
    <property type="entry name" value="HATPase_dom"/>
</dbReference>
<dbReference type="PATRIC" id="fig|1666912.4.peg.1628"/>
<evidence type="ECO:0000313" key="20">
    <source>
        <dbReference type="EMBL" id="CUX82149.1"/>
    </source>
</evidence>
<evidence type="ECO:0000256" key="7">
    <source>
        <dbReference type="ARBA" id="ARBA00022679"/>
    </source>
</evidence>
<dbReference type="SUPFAM" id="SSF55874">
    <property type="entry name" value="ATPase domain of HSP90 chaperone/DNA topoisomerase II/histidine kinase"/>
    <property type="match status" value="1"/>
</dbReference>
<dbReference type="InterPro" id="IPR011006">
    <property type="entry name" value="CheY-like_superfamily"/>
</dbReference>
<dbReference type="PANTHER" id="PTHR43047">
    <property type="entry name" value="TWO-COMPONENT HISTIDINE PROTEIN KINASE"/>
    <property type="match status" value="1"/>
</dbReference>
<dbReference type="Proteomes" id="UP000050413">
    <property type="component" value="Unassembled WGS sequence"/>
</dbReference>
<dbReference type="SUPFAM" id="SSF47226">
    <property type="entry name" value="Histidine-containing phosphotransfer domain, HPT domain"/>
    <property type="match status" value="1"/>
</dbReference>
<dbReference type="InterPro" id="IPR036890">
    <property type="entry name" value="HATPase_C_sf"/>
</dbReference>
<sequence>MPTRRRSSQPWKGRFGVAFLSLLAFLFVAAAGILFMRLLDAERDMDSIVREDAVWAVFQTDRHMRELHRHAQLIAETGNTSLLDGLLFHYDILYSRVQLLERGTFLLDLSDQQKLADLADNISDFVFGLTDQIDALDPDMPNLIQRVSDIAQQLEVKRELTNNLLLNANSAANAIRVNDREIRGQIQDQLAFLALGLILAFVGIFVLLMLQLRNVAQSNRRMSVLRLRSEKQAERAKAASKAKSAFLATMSHEIRTPLNGIIGSADLLRLDTGPEAQAKRIGTIRASAILLRDLIDGILDFSRMEAGVFEERIVKVDLGELGAILKEAFAAQADASGLTLTVNLPPERILTNDARLSQLMINLIGNALKFTPKGEVVVRGALQDNLLRVEVQDDGIGISAEDQRNLFKEFSQIDDSLSRRFGGSGLGLAICKRIVAALGGRMGVSSEVGVGSLFWFEIPVQRLKDNTPAAASIAAPLRSLRVLVAEDNAVNAEVVIGMLTHLEHDHFYAANGQQAIEAVATHLPDIVLMDMQMPVIDGLEATRRIRCRGYDGPIVGLTANAFPEDRRACLEAGMSDFIPKPITLAALERILSMHAGALDAPPKRTLPEGAQTPERGAANPQLEDLFQTLGAELVNSLINRFAAELPDVRAALCDAITAGDTNQQDNLLHTFKGGALTLGMVKSGNEAHRLRGVLPLKRENLAQLYTLAQQDIAMAKDIMSAVEVQ</sequence>
<keyword evidence="8 16" id="KW-0812">Transmembrane</keyword>
<reference evidence="21 22" key="1">
    <citation type="submission" date="2015-09" db="EMBL/GenBank/DDBJ databases">
        <title>Identification and resolution of microdiversity through metagenomic sequencing of parallel consortia.</title>
        <authorList>
            <person name="Nelson W.C."/>
            <person name="Romine M.F."/>
            <person name="Lindemann S.R."/>
        </authorList>
    </citation>
    <scope>NUCLEOTIDE SEQUENCE [LARGE SCALE GENOMIC DNA]</scope>
    <source>
        <strain evidence="21">HL-91</strain>
    </source>
</reference>
<evidence type="ECO:0000259" key="19">
    <source>
        <dbReference type="PROSITE" id="PS50894"/>
    </source>
</evidence>
<dbReference type="InterPro" id="IPR001789">
    <property type="entry name" value="Sig_transdc_resp-reg_receiver"/>
</dbReference>
<accession>A0A0P7WNB9</accession>
<evidence type="ECO:0000256" key="14">
    <source>
        <dbReference type="PROSITE-ProRule" id="PRU00110"/>
    </source>
</evidence>
<keyword evidence="4" id="KW-1003">Cell membrane</keyword>
<dbReference type="Proteomes" id="UP000182045">
    <property type="component" value="Unassembled WGS sequence"/>
</dbReference>
<dbReference type="InterPro" id="IPR005467">
    <property type="entry name" value="His_kinase_dom"/>
</dbReference>
<evidence type="ECO:0000256" key="9">
    <source>
        <dbReference type="ARBA" id="ARBA00022777"/>
    </source>
</evidence>
<dbReference type="Gene3D" id="3.30.565.10">
    <property type="entry name" value="Histidine kinase-like ATPase, C-terminal domain"/>
    <property type="match status" value="1"/>
</dbReference>
<dbReference type="Pfam" id="PF02518">
    <property type="entry name" value="HATPase_c"/>
    <property type="match status" value="1"/>
</dbReference>
<dbReference type="PROSITE" id="PS50109">
    <property type="entry name" value="HIS_KIN"/>
    <property type="match status" value="1"/>
</dbReference>
<evidence type="ECO:0000256" key="15">
    <source>
        <dbReference type="PROSITE-ProRule" id="PRU00169"/>
    </source>
</evidence>
<dbReference type="PROSITE" id="PS50894">
    <property type="entry name" value="HPT"/>
    <property type="match status" value="1"/>
</dbReference>
<feature type="domain" description="Histidine kinase" evidence="17">
    <location>
        <begin position="249"/>
        <end position="462"/>
    </location>
</feature>
<dbReference type="SMART" id="SM00448">
    <property type="entry name" value="REC"/>
    <property type="match status" value="1"/>
</dbReference>
<keyword evidence="10" id="KW-0547">Nucleotide-binding</keyword>
<keyword evidence="9 21" id="KW-0418">Kinase</keyword>
<dbReference type="SUPFAM" id="SSF52172">
    <property type="entry name" value="CheY-like"/>
    <property type="match status" value="1"/>
</dbReference>
<keyword evidence="10" id="KW-0067">ATP-binding</keyword>
<feature type="domain" description="HPt" evidence="19">
    <location>
        <begin position="630"/>
        <end position="722"/>
    </location>
</feature>
<dbReference type="CDD" id="cd00082">
    <property type="entry name" value="HisKA"/>
    <property type="match status" value="1"/>
</dbReference>
<keyword evidence="7" id="KW-0808">Transferase</keyword>
<dbReference type="GO" id="GO:0005886">
    <property type="term" value="C:plasma membrane"/>
    <property type="evidence" value="ECO:0007669"/>
    <property type="project" value="UniProtKB-SubCell"/>
</dbReference>
<dbReference type="InterPro" id="IPR008207">
    <property type="entry name" value="Sig_transdc_His_kin_Hpt_dom"/>
</dbReference>
<feature type="modified residue" description="4-aspartylphosphate" evidence="15">
    <location>
        <position position="530"/>
    </location>
</feature>
<evidence type="ECO:0000256" key="1">
    <source>
        <dbReference type="ARBA" id="ARBA00000085"/>
    </source>
</evidence>
<dbReference type="Gene3D" id="3.40.50.2300">
    <property type="match status" value="1"/>
</dbReference>
<evidence type="ECO:0000313" key="23">
    <source>
        <dbReference type="Proteomes" id="UP000182045"/>
    </source>
</evidence>
<dbReference type="Pfam" id="PF01627">
    <property type="entry name" value="Hpt"/>
    <property type="match status" value="1"/>
</dbReference>
<comment type="catalytic activity">
    <reaction evidence="1">
        <text>ATP + protein L-histidine = ADP + protein N-phospho-L-histidine.</text>
        <dbReference type="EC" id="2.7.13.3"/>
    </reaction>
</comment>
<evidence type="ECO:0000256" key="5">
    <source>
        <dbReference type="ARBA" id="ARBA00022519"/>
    </source>
</evidence>
<dbReference type="EMBL" id="LJSG01000002">
    <property type="protein sequence ID" value="KPP95524.1"/>
    <property type="molecule type" value="Genomic_DNA"/>
</dbReference>
<dbReference type="SMART" id="SM00388">
    <property type="entry name" value="HisKA"/>
    <property type="match status" value="1"/>
</dbReference>
<keyword evidence="12" id="KW-0902">Two-component regulatory system</keyword>
<dbReference type="GO" id="GO:0000155">
    <property type="term" value="F:phosphorelay sensor kinase activity"/>
    <property type="evidence" value="ECO:0007669"/>
    <property type="project" value="InterPro"/>
</dbReference>
<organism evidence="21 22">
    <name type="scientific">Roseibaca calidilacus</name>
    <dbReference type="NCBI Taxonomy" id="1666912"/>
    <lineage>
        <taxon>Bacteria</taxon>
        <taxon>Pseudomonadati</taxon>
        <taxon>Pseudomonadota</taxon>
        <taxon>Alphaproteobacteria</taxon>
        <taxon>Rhodobacterales</taxon>
        <taxon>Paracoccaceae</taxon>
        <taxon>Roseinatronobacter</taxon>
    </lineage>
</organism>
<dbReference type="PROSITE" id="PS50110">
    <property type="entry name" value="RESPONSE_REGULATORY"/>
    <property type="match status" value="1"/>
</dbReference>
<evidence type="ECO:0000256" key="3">
    <source>
        <dbReference type="ARBA" id="ARBA00012438"/>
    </source>
</evidence>
<evidence type="ECO:0000256" key="16">
    <source>
        <dbReference type="SAM" id="Phobius"/>
    </source>
</evidence>
<keyword evidence="11 16" id="KW-1133">Transmembrane helix</keyword>
<keyword evidence="23" id="KW-1185">Reference proteome</keyword>
<dbReference type="PRINTS" id="PR00344">
    <property type="entry name" value="BCTRLSENSOR"/>
</dbReference>
<evidence type="ECO:0000313" key="22">
    <source>
        <dbReference type="Proteomes" id="UP000050413"/>
    </source>
</evidence>
<gene>
    <name evidence="20" type="ORF">Ga0058931_2196</name>
    <name evidence="21" type="ORF">HLUCCA05_02385</name>
</gene>
<dbReference type="STRING" id="1666912.Ga0058931_2196"/>
<dbReference type="OrthoDB" id="9764438at2"/>
<dbReference type="CDD" id="cd17546">
    <property type="entry name" value="REC_hyHK_CKI1_RcsC-like"/>
    <property type="match status" value="1"/>
</dbReference>
<feature type="transmembrane region" description="Helical" evidence="16">
    <location>
        <begin position="190"/>
        <end position="212"/>
    </location>
</feature>
<feature type="domain" description="Response regulatory" evidence="18">
    <location>
        <begin position="481"/>
        <end position="595"/>
    </location>
</feature>
<evidence type="ECO:0000256" key="4">
    <source>
        <dbReference type="ARBA" id="ARBA00022475"/>
    </source>
</evidence>
<keyword evidence="13 16" id="KW-0472">Membrane</keyword>
<keyword evidence="6 15" id="KW-0597">Phosphoprotein</keyword>
<protein>
    <recommendedName>
        <fullName evidence="3">histidine kinase</fullName>
        <ecNumber evidence="3">2.7.13.3</ecNumber>
    </recommendedName>
</protein>
<dbReference type="Pfam" id="PF00072">
    <property type="entry name" value="Response_reg"/>
    <property type="match status" value="1"/>
</dbReference>
<dbReference type="InterPro" id="IPR036641">
    <property type="entry name" value="HPT_dom_sf"/>
</dbReference>
<evidence type="ECO:0000259" key="18">
    <source>
        <dbReference type="PROSITE" id="PS50110"/>
    </source>
</evidence>
<evidence type="ECO:0000256" key="11">
    <source>
        <dbReference type="ARBA" id="ARBA00022989"/>
    </source>
</evidence>
<reference evidence="20 23" key="2">
    <citation type="submission" date="2016-01" db="EMBL/GenBank/DDBJ databases">
        <authorList>
            <person name="Varghese N."/>
        </authorList>
    </citation>
    <scope>NUCLEOTIDE SEQUENCE [LARGE SCALE GENOMIC DNA]</scope>
    <source>
        <strain evidence="20 23">HL-91</strain>
    </source>
</reference>
<dbReference type="Pfam" id="PF00512">
    <property type="entry name" value="HisKA"/>
    <property type="match status" value="1"/>
</dbReference>
<evidence type="ECO:0000256" key="8">
    <source>
        <dbReference type="ARBA" id="ARBA00022692"/>
    </source>
</evidence>
<name>A0A0P7WNB9_9RHOB</name>
<dbReference type="Gene3D" id="1.20.120.160">
    <property type="entry name" value="HPT domain"/>
    <property type="match status" value="1"/>
</dbReference>
<keyword evidence="5" id="KW-0997">Cell inner membrane</keyword>
<dbReference type="InterPro" id="IPR003661">
    <property type="entry name" value="HisK_dim/P_dom"/>
</dbReference>
<dbReference type="SMART" id="SM00387">
    <property type="entry name" value="HATPase_c"/>
    <property type="match status" value="1"/>
</dbReference>
<evidence type="ECO:0000313" key="21">
    <source>
        <dbReference type="EMBL" id="KPP95524.1"/>
    </source>
</evidence>
<dbReference type="Gene3D" id="1.10.287.130">
    <property type="match status" value="1"/>
</dbReference>
<dbReference type="EMBL" id="FBYC01000004">
    <property type="protein sequence ID" value="CUX82149.1"/>
    <property type="molecule type" value="Genomic_DNA"/>
</dbReference>
<dbReference type="SUPFAM" id="SSF47384">
    <property type="entry name" value="Homodimeric domain of signal transducing histidine kinase"/>
    <property type="match status" value="1"/>
</dbReference>
<evidence type="ECO:0000259" key="17">
    <source>
        <dbReference type="PROSITE" id="PS50109"/>
    </source>
</evidence>
<evidence type="ECO:0000256" key="2">
    <source>
        <dbReference type="ARBA" id="ARBA00004429"/>
    </source>
</evidence>
<dbReference type="EC" id="2.7.13.3" evidence="3"/>
<dbReference type="InterPro" id="IPR036097">
    <property type="entry name" value="HisK_dim/P_sf"/>
</dbReference>
<evidence type="ECO:0000256" key="12">
    <source>
        <dbReference type="ARBA" id="ARBA00023012"/>
    </source>
</evidence>
<dbReference type="FunFam" id="3.30.565.10:FF:000006">
    <property type="entry name" value="Sensor histidine kinase WalK"/>
    <property type="match status" value="1"/>
</dbReference>
<evidence type="ECO:0000256" key="10">
    <source>
        <dbReference type="ARBA" id="ARBA00022840"/>
    </source>
</evidence>
<feature type="modified residue" description="Phosphohistidine" evidence="14">
    <location>
        <position position="669"/>
    </location>
</feature>
<evidence type="ECO:0000256" key="13">
    <source>
        <dbReference type="ARBA" id="ARBA00023136"/>
    </source>
</evidence>
<comment type="caution">
    <text evidence="21">The sequence shown here is derived from an EMBL/GenBank/DDBJ whole genome shotgun (WGS) entry which is preliminary data.</text>
</comment>
<comment type="subcellular location">
    <subcellularLocation>
        <location evidence="2">Cell inner membrane</location>
        <topology evidence="2">Multi-pass membrane protein</topology>
    </subcellularLocation>
</comment>
<dbReference type="InterPro" id="IPR004358">
    <property type="entry name" value="Sig_transdc_His_kin-like_C"/>
</dbReference>
<dbReference type="AlphaFoldDB" id="A0A0P7WNB9"/>
<dbReference type="CDD" id="cd16922">
    <property type="entry name" value="HATPase_EvgS-ArcB-TorS-like"/>
    <property type="match status" value="1"/>
</dbReference>
<evidence type="ECO:0000256" key="6">
    <source>
        <dbReference type="ARBA" id="ARBA00022553"/>
    </source>
</evidence>
<proteinExistence type="predicted"/>